<organism evidence="1 2">
    <name type="scientific">Trifolium pratense</name>
    <name type="common">Red clover</name>
    <dbReference type="NCBI Taxonomy" id="57577"/>
    <lineage>
        <taxon>Eukaryota</taxon>
        <taxon>Viridiplantae</taxon>
        <taxon>Streptophyta</taxon>
        <taxon>Embryophyta</taxon>
        <taxon>Tracheophyta</taxon>
        <taxon>Spermatophyta</taxon>
        <taxon>Magnoliopsida</taxon>
        <taxon>eudicotyledons</taxon>
        <taxon>Gunneridae</taxon>
        <taxon>Pentapetalae</taxon>
        <taxon>rosids</taxon>
        <taxon>fabids</taxon>
        <taxon>Fabales</taxon>
        <taxon>Fabaceae</taxon>
        <taxon>Papilionoideae</taxon>
        <taxon>50 kb inversion clade</taxon>
        <taxon>NPAAA clade</taxon>
        <taxon>Hologalegina</taxon>
        <taxon>IRL clade</taxon>
        <taxon>Trifolieae</taxon>
        <taxon>Trifolium</taxon>
    </lineage>
</organism>
<reference evidence="1" key="1">
    <citation type="submission" date="2023-10" db="EMBL/GenBank/DDBJ databases">
        <authorList>
            <person name="Rodriguez Cubillos JULIANA M."/>
            <person name="De Vega J."/>
        </authorList>
    </citation>
    <scope>NUCLEOTIDE SEQUENCE</scope>
</reference>
<evidence type="ECO:0000313" key="2">
    <source>
        <dbReference type="Proteomes" id="UP001177021"/>
    </source>
</evidence>
<gene>
    <name evidence="1" type="ORF">MILVUS5_LOCUS27873</name>
</gene>
<name>A0ACB0KYM4_TRIPR</name>
<keyword evidence="2" id="KW-1185">Reference proteome</keyword>
<dbReference type="Proteomes" id="UP001177021">
    <property type="component" value="Unassembled WGS sequence"/>
</dbReference>
<evidence type="ECO:0000313" key="1">
    <source>
        <dbReference type="EMBL" id="CAJ2662263.1"/>
    </source>
</evidence>
<dbReference type="EMBL" id="CASHSV030000409">
    <property type="protein sequence ID" value="CAJ2662263.1"/>
    <property type="molecule type" value="Genomic_DNA"/>
</dbReference>
<accession>A0ACB0KYM4</accession>
<proteinExistence type="predicted"/>
<sequence length="55" mass="6034">MFFSDQVTNFNSNANNYCHFLIQIGNNLDSHSGPDEDVLNSLAQGTACKPGFHVC</sequence>
<protein>
    <submittedName>
        <fullName evidence="1">Uncharacterized protein</fullName>
    </submittedName>
</protein>
<comment type="caution">
    <text evidence="1">The sequence shown here is derived from an EMBL/GenBank/DDBJ whole genome shotgun (WGS) entry which is preliminary data.</text>
</comment>